<dbReference type="EC" id="4.2.2.-" evidence="3"/>
<dbReference type="PANTHER" id="PTHR30163:SF8">
    <property type="entry name" value="LYTIC MUREIN TRANSGLYCOSYLASE"/>
    <property type="match status" value="1"/>
</dbReference>
<dbReference type="InterPro" id="IPR023346">
    <property type="entry name" value="Lysozyme-like_dom_sf"/>
</dbReference>
<dbReference type="GO" id="GO:0009253">
    <property type="term" value="P:peptidoglycan catabolic process"/>
    <property type="evidence" value="ECO:0007669"/>
    <property type="project" value="TreeGrafter"/>
</dbReference>
<dbReference type="InterPro" id="IPR002477">
    <property type="entry name" value="Peptidoglycan-bd-like"/>
</dbReference>
<dbReference type="PATRIC" id="fig|294.195.peg.5059"/>
<name>A0A109KMV7_PSEFL</name>
<dbReference type="InterPro" id="IPR011970">
    <property type="entry name" value="MltB_2"/>
</dbReference>
<dbReference type="SUPFAM" id="SSF53955">
    <property type="entry name" value="Lysozyme-like"/>
    <property type="match status" value="1"/>
</dbReference>
<reference evidence="3 4" key="1">
    <citation type="submission" date="2015-05" db="EMBL/GenBank/DDBJ databases">
        <title>A genomic and transcriptomic approach to investigate the blue pigment phenotype in Pseudomonas fluorescens.</title>
        <authorList>
            <person name="Andreani N.A."/>
            <person name="Cardazzo B."/>
        </authorList>
    </citation>
    <scope>NUCLEOTIDE SEQUENCE [LARGE SCALE GENOMIC DNA]</scope>
    <source>
        <strain evidence="3 4">Ps_40</strain>
    </source>
</reference>
<dbReference type="PANTHER" id="PTHR30163">
    <property type="entry name" value="MEMBRANE-BOUND LYTIC MUREIN TRANSGLYCOSYLASE B"/>
    <property type="match status" value="1"/>
</dbReference>
<dbReference type="Pfam" id="PF13406">
    <property type="entry name" value="SLT_2"/>
    <property type="match status" value="1"/>
</dbReference>
<accession>A0A109KMV7</accession>
<dbReference type="InterPro" id="IPR043426">
    <property type="entry name" value="MltB-like"/>
</dbReference>
<evidence type="ECO:0000259" key="1">
    <source>
        <dbReference type="Pfam" id="PF01471"/>
    </source>
</evidence>
<dbReference type="GO" id="GO:0008933">
    <property type="term" value="F:peptidoglycan lytic transglycosylase activity"/>
    <property type="evidence" value="ECO:0007669"/>
    <property type="project" value="TreeGrafter"/>
</dbReference>
<keyword evidence="3" id="KW-0456">Lyase</keyword>
<dbReference type="Gene3D" id="1.10.101.10">
    <property type="entry name" value="PGBD-like superfamily/PGBD"/>
    <property type="match status" value="1"/>
</dbReference>
<proteinExistence type="predicted"/>
<dbReference type="InterPro" id="IPR036366">
    <property type="entry name" value="PGBDSf"/>
</dbReference>
<gene>
    <name evidence="3" type="primary">mltB_1</name>
    <name evidence="3" type="ORF">PFL603g_04731</name>
</gene>
<dbReference type="InterPro" id="IPR036365">
    <property type="entry name" value="PGBD-like_sf"/>
</dbReference>
<dbReference type="EMBL" id="LCYC01000058">
    <property type="protein sequence ID" value="KWV72190.1"/>
    <property type="molecule type" value="Genomic_DNA"/>
</dbReference>
<dbReference type="CDD" id="cd13399">
    <property type="entry name" value="Slt35-like"/>
    <property type="match status" value="1"/>
</dbReference>
<evidence type="ECO:0000313" key="3">
    <source>
        <dbReference type="EMBL" id="KWV72190.1"/>
    </source>
</evidence>
<dbReference type="RefSeq" id="WP_056790226.1">
    <property type="nucleotide sequence ID" value="NZ_LCYC01000058.1"/>
</dbReference>
<dbReference type="NCBIfam" id="TIGR02283">
    <property type="entry name" value="MltB_2"/>
    <property type="match status" value="1"/>
</dbReference>
<feature type="domain" description="Transglycosylase SLT" evidence="2">
    <location>
        <begin position="68"/>
        <end position="360"/>
    </location>
</feature>
<dbReference type="Gene3D" id="1.10.8.350">
    <property type="entry name" value="Bacterial muramidase"/>
    <property type="match status" value="1"/>
</dbReference>
<dbReference type="SUPFAM" id="SSF47090">
    <property type="entry name" value="PGBD-like"/>
    <property type="match status" value="1"/>
</dbReference>
<sequence>MPFCISHRKYLRQLYVAPCFVLLVACVVEPTASDAQSLKTLPANTTPAKVAPAGPIAEHIDAQPVRTFEQWRAGFRKQALAAGIEPDLFDRFFADISPDMNVIRADRSQPELSRPVWEYLDGALSELRVRRGQMLLIQYADTLTAIEQRYGVDRRAVVAFWGLESNFGSFQGNKSVIRSLATLAYEGRRERFANEQLLAALQILQQGDIPPEKMLGSWAGAMGQTQFIPTTYNTLAVDFDGDGRRDIWNSPADALASIAHYLQISGWQKGQPWGFEVELPDTFDYLLADGTVRKSVGEWIQLGVKLPKGANVAPGTEPLSAALLLPTGHRGPGFLVLDNFQAAVRYNNSSSYALAANLLSERFAGAGLIIHDWPKDEVPLKRSERVELQKLMNQHNFTEANADGIIGTNTRKAIRAAQQSFGWPADGYPTLQLLETLRNR</sequence>
<protein>
    <submittedName>
        <fullName evidence="3">Membrane-bound lytic murein transglycosylase B</fullName>
        <ecNumber evidence="3">4.2.2.-</ecNumber>
    </submittedName>
</protein>
<dbReference type="Pfam" id="PF01471">
    <property type="entry name" value="PG_binding_1"/>
    <property type="match status" value="1"/>
</dbReference>
<organism evidence="3 4">
    <name type="scientific">Pseudomonas fluorescens</name>
    <dbReference type="NCBI Taxonomy" id="294"/>
    <lineage>
        <taxon>Bacteria</taxon>
        <taxon>Pseudomonadati</taxon>
        <taxon>Pseudomonadota</taxon>
        <taxon>Gammaproteobacteria</taxon>
        <taxon>Pseudomonadales</taxon>
        <taxon>Pseudomonadaceae</taxon>
        <taxon>Pseudomonas</taxon>
    </lineage>
</organism>
<comment type="caution">
    <text evidence="3">The sequence shown here is derived from an EMBL/GenBank/DDBJ whole genome shotgun (WGS) entry which is preliminary data.</text>
</comment>
<dbReference type="FunFam" id="1.10.8.350:FF:000001">
    <property type="entry name" value="Lytic murein transglycosylase B"/>
    <property type="match status" value="1"/>
</dbReference>
<dbReference type="Proteomes" id="UP000063434">
    <property type="component" value="Unassembled WGS sequence"/>
</dbReference>
<evidence type="ECO:0000313" key="4">
    <source>
        <dbReference type="Proteomes" id="UP000063434"/>
    </source>
</evidence>
<evidence type="ECO:0000259" key="2">
    <source>
        <dbReference type="Pfam" id="PF13406"/>
    </source>
</evidence>
<dbReference type="Gene3D" id="1.10.530.10">
    <property type="match status" value="1"/>
</dbReference>
<dbReference type="InterPro" id="IPR031304">
    <property type="entry name" value="SLT_2"/>
</dbReference>
<dbReference type="AlphaFoldDB" id="A0A109KMV7"/>
<feature type="domain" description="Peptidoglycan binding-like" evidence="1">
    <location>
        <begin position="382"/>
        <end position="437"/>
    </location>
</feature>